<dbReference type="EMBL" id="KN839846">
    <property type="protein sequence ID" value="KIJ64607.1"/>
    <property type="molecule type" value="Genomic_DNA"/>
</dbReference>
<dbReference type="AlphaFoldDB" id="A0A0C9WG09"/>
<feature type="domain" description="F-box" evidence="1">
    <location>
        <begin position="1"/>
        <end position="50"/>
    </location>
</feature>
<dbReference type="InterPro" id="IPR001810">
    <property type="entry name" value="F-box_dom"/>
</dbReference>
<keyword evidence="3" id="KW-1185">Reference proteome</keyword>
<dbReference type="Pfam" id="PF00646">
    <property type="entry name" value="F-box"/>
    <property type="match status" value="1"/>
</dbReference>
<dbReference type="InterPro" id="IPR036047">
    <property type="entry name" value="F-box-like_dom_sf"/>
</dbReference>
<name>A0A0C9WG09_9AGAM</name>
<dbReference type="HOGENOM" id="CLU_019366_1_0_1"/>
<reference evidence="2 3" key="1">
    <citation type="submission" date="2014-04" db="EMBL/GenBank/DDBJ databases">
        <title>Evolutionary Origins and Diversification of the Mycorrhizal Mutualists.</title>
        <authorList>
            <consortium name="DOE Joint Genome Institute"/>
            <consortium name="Mycorrhizal Genomics Consortium"/>
            <person name="Kohler A."/>
            <person name="Kuo A."/>
            <person name="Nagy L.G."/>
            <person name="Floudas D."/>
            <person name="Copeland A."/>
            <person name="Barry K.W."/>
            <person name="Cichocki N."/>
            <person name="Veneault-Fourrey C."/>
            <person name="LaButti K."/>
            <person name="Lindquist E.A."/>
            <person name="Lipzen A."/>
            <person name="Lundell T."/>
            <person name="Morin E."/>
            <person name="Murat C."/>
            <person name="Riley R."/>
            <person name="Ohm R."/>
            <person name="Sun H."/>
            <person name="Tunlid A."/>
            <person name="Henrissat B."/>
            <person name="Grigoriev I.V."/>
            <person name="Hibbett D.S."/>
            <person name="Martin F."/>
        </authorList>
    </citation>
    <scope>NUCLEOTIDE SEQUENCE [LARGE SCALE GENOMIC DNA]</scope>
    <source>
        <strain evidence="2 3">MD-312</strain>
    </source>
</reference>
<dbReference type="SUPFAM" id="SSF81383">
    <property type="entry name" value="F-box domain"/>
    <property type="match status" value="1"/>
</dbReference>
<proteinExistence type="predicted"/>
<sequence length="414" mass="47200">MVAITDLPLELIEHVLLTLDPLDISYVAKTCRFFQGIVYGANDQQFWRALYLVQPFDDPRKAVTYLGIPRADIDWRAELQRIIRARTVVKNLAVCRNEERCRVLQTLFDMVANVPPLPFPESGQLSRNICWVQNLLRDGTFLYHGEWDLTEEEEQLRARLHAWYGLTQMDGEAEKRIASQAFVYSHRNSGPSTAYGPFLTMPDGSLRVNWLHMRALAHVFALMLVEVEGEEEGIAYDICPLSLSFCQSIIPSGLNLDEEDDWAGVEGLWHIGYSFLDHREFLIYNDPTVPENEPLDTSILEGAEEAYSSINIYFRVTDVEPDPDHPTRPKINYIGEMEGSFTLVGFVKLTADDQVWWHFGAGNDNQSVWNGEAIGLGNIRSQEGVLGVWSTVFHDAEDPIGPFWMKRQSVIEDE</sequence>
<organism evidence="2 3">
    <name type="scientific">Hydnomerulius pinastri MD-312</name>
    <dbReference type="NCBI Taxonomy" id="994086"/>
    <lineage>
        <taxon>Eukaryota</taxon>
        <taxon>Fungi</taxon>
        <taxon>Dikarya</taxon>
        <taxon>Basidiomycota</taxon>
        <taxon>Agaricomycotina</taxon>
        <taxon>Agaricomycetes</taxon>
        <taxon>Agaricomycetidae</taxon>
        <taxon>Boletales</taxon>
        <taxon>Boletales incertae sedis</taxon>
        <taxon>Leucogyrophana</taxon>
    </lineage>
</organism>
<evidence type="ECO:0000313" key="2">
    <source>
        <dbReference type="EMBL" id="KIJ64607.1"/>
    </source>
</evidence>
<evidence type="ECO:0000259" key="1">
    <source>
        <dbReference type="PROSITE" id="PS50181"/>
    </source>
</evidence>
<dbReference type="PROSITE" id="PS50181">
    <property type="entry name" value="FBOX"/>
    <property type="match status" value="1"/>
</dbReference>
<dbReference type="Gene3D" id="1.20.1280.50">
    <property type="match status" value="1"/>
</dbReference>
<gene>
    <name evidence="2" type="ORF">HYDPIDRAFT_28541</name>
</gene>
<protein>
    <recommendedName>
        <fullName evidence="1">F-box domain-containing protein</fullName>
    </recommendedName>
</protein>
<evidence type="ECO:0000313" key="3">
    <source>
        <dbReference type="Proteomes" id="UP000053820"/>
    </source>
</evidence>
<accession>A0A0C9WG09</accession>
<dbReference type="OrthoDB" id="3226064at2759"/>
<dbReference type="Proteomes" id="UP000053820">
    <property type="component" value="Unassembled WGS sequence"/>
</dbReference>